<comment type="caution">
    <text evidence="1">The sequence shown here is derived from an EMBL/GenBank/DDBJ whole genome shotgun (WGS) entry which is preliminary data.</text>
</comment>
<organism evidence="1 2">
    <name type="scientific">Vespula maculifrons</name>
    <name type="common">Eastern yellow jacket</name>
    <name type="synonym">Wasp</name>
    <dbReference type="NCBI Taxonomy" id="7453"/>
    <lineage>
        <taxon>Eukaryota</taxon>
        <taxon>Metazoa</taxon>
        <taxon>Ecdysozoa</taxon>
        <taxon>Arthropoda</taxon>
        <taxon>Hexapoda</taxon>
        <taxon>Insecta</taxon>
        <taxon>Pterygota</taxon>
        <taxon>Neoptera</taxon>
        <taxon>Endopterygota</taxon>
        <taxon>Hymenoptera</taxon>
        <taxon>Apocrita</taxon>
        <taxon>Aculeata</taxon>
        <taxon>Vespoidea</taxon>
        <taxon>Vespidae</taxon>
        <taxon>Vespinae</taxon>
        <taxon>Vespula</taxon>
    </lineage>
</organism>
<proteinExistence type="predicted"/>
<protein>
    <submittedName>
        <fullName evidence="1">Uncharacterized protein</fullName>
    </submittedName>
</protein>
<dbReference type="Proteomes" id="UP001607303">
    <property type="component" value="Unassembled WGS sequence"/>
</dbReference>
<evidence type="ECO:0000313" key="2">
    <source>
        <dbReference type="Proteomes" id="UP001607303"/>
    </source>
</evidence>
<evidence type="ECO:0000313" key="1">
    <source>
        <dbReference type="EMBL" id="KAL2748427.1"/>
    </source>
</evidence>
<dbReference type="AlphaFoldDB" id="A0ABD2CTL4"/>
<sequence>MLHYLAVRTLRKIKWCSGNTLILVKRYKETDIDSRCSLATNFHHSHLNTSSTHSPHKRGFIPHQGGRQSYIFNSLTTTRSDLLPISTRTRFPQVVTKRTCKTKWRSGDAFPTREDKRFILNFDTHAFPQVAIIIKWSSGNTLPSLTI</sequence>
<gene>
    <name evidence="1" type="ORF">V1477_003070</name>
</gene>
<reference evidence="1 2" key="1">
    <citation type="journal article" date="2024" name="Ann. Entomol. Soc. Am.">
        <title>Genomic analyses of the southern and eastern yellowjacket wasps (Hymenoptera: Vespidae) reveal evolutionary signatures of social life.</title>
        <authorList>
            <person name="Catto M.A."/>
            <person name="Caine P.B."/>
            <person name="Orr S.E."/>
            <person name="Hunt B.G."/>
            <person name="Goodisman M.A.D."/>
        </authorList>
    </citation>
    <scope>NUCLEOTIDE SEQUENCE [LARGE SCALE GENOMIC DNA]</scope>
    <source>
        <strain evidence="1">232</strain>
        <tissue evidence="1">Head and thorax</tissue>
    </source>
</reference>
<name>A0ABD2CTL4_VESMC</name>
<accession>A0ABD2CTL4</accession>
<keyword evidence="2" id="KW-1185">Reference proteome</keyword>
<dbReference type="EMBL" id="JAYRBN010000031">
    <property type="protein sequence ID" value="KAL2748427.1"/>
    <property type="molecule type" value="Genomic_DNA"/>
</dbReference>